<dbReference type="SUPFAM" id="SSF51604">
    <property type="entry name" value="Enolase C-terminal domain-like"/>
    <property type="match status" value="1"/>
</dbReference>
<dbReference type="InterPro" id="IPR034603">
    <property type="entry name" value="Dipeptide_epimerase"/>
</dbReference>
<dbReference type="Gene3D" id="3.20.20.120">
    <property type="entry name" value="Enolase-like C-terminal domain"/>
    <property type="match status" value="1"/>
</dbReference>
<dbReference type="InterPro" id="IPR034593">
    <property type="entry name" value="DgoD-like"/>
</dbReference>
<evidence type="ECO:0000313" key="7">
    <source>
        <dbReference type="EMBL" id="MYN28703.1"/>
    </source>
</evidence>
<feature type="domain" description="Mandelate racemase/muconate lactonizing enzyme C-terminal" evidence="6">
    <location>
        <begin position="135"/>
        <end position="232"/>
    </location>
</feature>
<dbReference type="SUPFAM" id="SSF54826">
    <property type="entry name" value="Enolase N-terminal domain-like"/>
    <property type="match status" value="1"/>
</dbReference>
<evidence type="ECO:0000259" key="6">
    <source>
        <dbReference type="SMART" id="SM00922"/>
    </source>
</evidence>
<dbReference type="InterPro" id="IPR036849">
    <property type="entry name" value="Enolase-like_C_sf"/>
</dbReference>
<evidence type="ECO:0000256" key="1">
    <source>
        <dbReference type="ARBA" id="ARBA00008031"/>
    </source>
</evidence>
<dbReference type="SMART" id="SM00922">
    <property type="entry name" value="MR_MLE"/>
    <property type="match status" value="1"/>
</dbReference>
<keyword evidence="2 5" id="KW-0479">Metal-binding</keyword>
<keyword evidence="8" id="KW-1185">Reference proteome</keyword>
<reference evidence="7 8" key="1">
    <citation type="submission" date="2019-12" db="EMBL/GenBank/DDBJ databases">
        <title>Novel species isolated from a subtropical stream in China.</title>
        <authorList>
            <person name="Lu H."/>
        </authorList>
    </citation>
    <scope>NUCLEOTIDE SEQUENCE [LARGE SCALE GENOMIC DNA]</scope>
    <source>
        <strain evidence="7 8">CY42W</strain>
    </source>
</reference>
<comment type="cofactor">
    <cofactor evidence="5">
        <name>Mg(2+)</name>
        <dbReference type="ChEBI" id="CHEBI:18420"/>
    </cofactor>
    <text evidence="5">Binds 1 Mg(2+) ion per subunit.</text>
</comment>
<dbReference type="InterPro" id="IPR029017">
    <property type="entry name" value="Enolase-like_N"/>
</dbReference>
<evidence type="ECO:0000256" key="2">
    <source>
        <dbReference type="ARBA" id="ARBA00022723"/>
    </source>
</evidence>
<dbReference type="PANTHER" id="PTHR48080:SF3">
    <property type="entry name" value="ENOLASE SUPERFAMILY MEMBER DDB_G0284701"/>
    <property type="match status" value="1"/>
</dbReference>
<dbReference type="Gene3D" id="3.30.390.10">
    <property type="entry name" value="Enolase-like, N-terminal domain"/>
    <property type="match status" value="1"/>
</dbReference>
<evidence type="ECO:0000313" key="8">
    <source>
        <dbReference type="Proteomes" id="UP000642144"/>
    </source>
</evidence>
<evidence type="ECO:0000256" key="5">
    <source>
        <dbReference type="RuleBase" id="RU366006"/>
    </source>
</evidence>
<dbReference type="InterPro" id="IPR018110">
    <property type="entry name" value="Mandel_Rmase/mucon_lact_enz_CS"/>
</dbReference>
<name>A0ABW9W427_9BURK</name>
<keyword evidence="4 5" id="KW-0413">Isomerase</keyword>
<dbReference type="Pfam" id="PF13378">
    <property type="entry name" value="MR_MLE_C"/>
    <property type="match status" value="1"/>
</dbReference>
<gene>
    <name evidence="7" type="ORF">GTP69_20085</name>
</gene>
<evidence type="ECO:0000256" key="3">
    <source>
        <dbReference type="ARBA" id="ARBA00022842"/>
    </source>
</evidence>
<dbReference type="InterPro" id="IPR029065">
    <property type="entry name" value="Enolase_C-like"/>
</dbReference>
<sequence length="337" mass="36511">MRTAKMKVAIQHWPYRQKISISRGVLETQTILHATARAGDMLVHGEGEQHESDEQESVRALVRGQQALSWLEQMPDRAALRARLPPDGLRNALDAMLWDLECKQRGLRAWELAGLDAMSAATRYPTMLTVTLDTADAMAAQARRWGRAPVLKVKLGDRSDGGLERDIERLHAVADAAPGSTLTIDPNEGWTPGGLQRFVAAVRRLPLALIEQPLPAGQEDLLPGLQLGVPVAADEACTSLASLARLVGRVQYLNLKLDKCGGLTEALLMCGEAQRLGLKLMVGCNCGTSLAMAPAFLVASFCDFVDLDGPLHMRNDRTPPVSYAAGYLHAPDAALWG</sequence>
<dbReference type="RefSeq" id="WP_161056501.1">
    <property type="nucleotide sequence ID" value="NZ_WWCT01000017.1"/>
</dbReference>
<accession>A0ABW9W427</accession>
<evidence type="ECO:0000256" key="4">
    <source>
        <dbReference type="ARBA" id="ARBA00023235"/>
    </source>
</evidence>
<comment type="caution">
    <text evidence="7">The sequence shown here is derived from an EMBL/GenBank/DDBJ whole genome shotgun (WGS) entry which is preliminary data.</text>
</comment>
<proteinExistence type="inferred from homology"/>
<protein>
    <recommendedName>
        <fullName evidence="5">Dipeptide epimerase</fullName>
        <ecNumber evidence="5">5.1.1.-</ecNumber>
    </recommendedName>
</protein>
<dbReference type="CDD" id="cd03319">
    <property type="entry name" value="L-Ala-DL-Glu_epimerase"/>
    <property type="match status" value="1"/>
</dbReference>
<keyword evidence="3 5" id="KW-0460">Magnesium</keyword>
<dbReference type="EC" id="5.1.1.-" evidence="5"/>
<dbReference type="PROSITE" id="PS00909">
    <property type="entry name" value="MR_MLE_2"/>
    <property type="match status" value="1"/>
</dbReference>
<dbReference type="PANTHER" id="PTHR48080">
    <property type="entry name" value="D-GALACTONATE DEHYDRATASE-RELATED"/>
    <property type="match status" value="1"/>
</dbReference>
<dbReference type="Proteomes" id="UP000642144">
    <property type="component" value="Unassembled WGS sequence"/>
</dbReference>
<comment type="similarity">
    <text evidence="1 5">Belongs to the mandelate racemase/muconate lactonizing enzyme family.</text>
</comment>
<dbReference type="EMBL" id="WWCT01000017">
    <property type="protein sequence ID" value="MYN28703.1"/>
    <property type="molecule type" value="Genomic_DNA"/>
</dbReference>
<dbReference type="InterPro" id="IPR013342">
    <property type="entry name" value="Mandelate_racemase_C"/>
</dbReference>
<organism evidence="7 8">
    <name type="scientific">Duganella levis</name>
    <dbReference type="NCBI Taxonomy" id="2692169"/>
    <lineage>
        <taxon>Bacteria</taxon>
        <taxon>Pseudomonadati</taxon>
        <taxon>Pseudomonadota</taxon>
        <taxon>Betaproteobacteria</taxon>
        <taxon>Burkholderiales</taxon>
        <taxon>Oxalobacteraceae</taxon>
        <taxon>Telluria group</taxon>
        <taxon>Duganella</taxon>
    </lineage>
</organism>